<name>A0A2S8STR5_9BACT</name>
<comment type="caution">
    <text evidence="2">The sequence shown here is derived from an EMBL/GenBank/DDBJ whole genome shotgun (WGS) entry which is preliminary data.</text>
</comment>
<dbReference type="Proteomes" id="UP000237684">
    <property type="component" value="Unassembled WGS sequence"/>
</dbReference>
<evidence type="ECO:0000313" key="2">
    <source>
        <dbReference type="EMBL" id="PQV64195.1"/>
    </source>
</evidence>
<reference evidence="2 3" key="1">
    <citation type="journal article" date="2018" name="Syst. Appl. Microbiol.">
        <title>Abditibacterium utsteinense sp. nov., the first cultivated member of candidate phylum FBP, isolated from ice-free Antarctic soil samples.</title>
        <authorList>
            <person name="Tahon G."/>
            <person name="Tytgat B."/>
            <person name="Lebbe L."/>
            <person name="Carlier A."/>
            <person name="Willems A."/>
        </authorList>
    </citation>
    <scope>NUCLEOTIDE SEQUENCE [LARGE SCALE GENOMIC DNA]</scope>
    <source>
        <strain evidence="2 3">LMG 29911</strain>
    </source>
</reference>
<feature type="signal peptide" evidence="1">
    <location>
        <begin position="1"/>
        <end position="21"/>
    </location>
</feature>
<dbReference type="RefSeq" id="WP_105483337.1">
    <property type="nucleotide sequence ID" value="NZ_NIGF01000006.1"/>
</dbReference>
<keyword evidence="3" id="KW-1185">Reference proteome</keyword>
<keyword evidence="1" id="KW-0732">Signal</keyword>
<protein>
    <submittedName>
        <fullName evidence="2">Uncharacterized protein</fullName>
    </submittedName>
</protein>
<feature type="chain" id="PRO_5015449743" evidence="1">
    <location>
        <begin position="22"/>
        <end position="434"/>
    </location>
</feature>
<gene>
    <name evidence="2" type="ORF">B1R32_10639</name>
</gene>
<accession>A0A2S8STR5</accession>
<organism evidence="2 3">
    <name type="scientific">Abditibacterium utsteinense</name>
    <dbReference type="NCBI Taxonomy" id="1960156"/>
    <lineage>
        <taxon>Bacteria</taxon>
        <taxon>Pseudomonadati</taxon>
        <taxon>Abditibacteriota</taxon>
        <taxon>Abditibacteriia</taxon>
        <taxon>Abditibacteriales</taxon>
        <taxon>Abditibacteriaceae</taxon>
        <taxon>Abditibacterium</taxon>
    </lineage>
</organism>
<dbReference type="EMBL" id="NIGF01000006">
    <property type="protein sequence ID" value="PQV64195.1"/>
    <property type="molecule type" value="Genomic_DNA"/>
</dbReference>
<dbReference type="AlphaFoldDB" id="A0A2S8STR5"/>
<sequence length="434" mass="46995">MKIPSFFVAGALCLAAPMAFAQEAAPSVESTVESAVAPMPNLARDASKNGYATLVAARKLILPGENGNPSTADRNLSPAENLRRQRAAVARNAPALKLLRETLQMPIEVPAATSENDFALAFPSFGSFREMARQLRQESDVRLADGDAVGALDSRLTILELGAAITRGGPVINSLVGIAIESIGRAQLENVAAKLDATQIRAALPRLKAVDARRATHSETLRQEKALAIRLSPLNSKELLGVSPEKRKEMLTPEVRRDLKMSEAEARDIMALTPEILAQQLSARFDAIIARGELPYERALKVEMPPASNAFVNAATDLWSKPNSSARFNYERNRAGHFLLEAALELRAIKLETGAYPANFAAPLDPFGDNEPLVYERKGDSYLLYSIGPDGQDNAGRAFKSTRQVFDPESGQTQLVNVRSVQAESRGDILAPIF</sequence>
<evidence type="ECO:0000313" key="3">
    <source>
        <dbReference type="Proteomes" id="UP000237684"/>
    </source>
</evidence>
<proteinExistence type="predicted"/>
<dbReference type="InParanoid" id="A0A2S8STR5"/>
<dbReference type="OrthoDB" id="246463at2"/>
<evidence type="ECO:0000256" key="1">
    <source>
        <dbReference type="SAM" id="SignalP"/>
    </source>
</evidence>